<comment type="caution">
    <text evidence="2">The sequence shown here is derived from an EMBL/GenBank/DDBJ whole genome shotgun (WGS) entry which is preliminary data.</text>
</comment>
<feature type="region of interest" description="Disordered" evidence="1">
    <location>
        <begin position="18"/>
        <end position="38"/>
    </location>
</feature>
<dbReference type="Proteomes" id="UP000324222">
    <property type="component" value="Unassembled WGS sequence"/>
</dbReference>
<evidence type="ECO:0000313" key="3">
    <source>
        <dbReference type="Proteomes" id="UP000324222"/>
    </source>
</evidence>
<name>A0A5B7D7J1_PORTR</name>
<accession>A0A5B7D7J1</accession>
<feature type="compositionally biased region" description="Polar residues" evidence="1">
    <location>
        <begin position="18"/>
        <end position="34"/>
    </location>
</feature>
<proteinExistence type="predicted"/>
<organism evidence="2 3">
    <name type="scientific">Portunus trituberculatus</name>
    <name type="common">Swimming crab</name>
    <name type="synonym">Neptunus trituberculatus</name>
    <dbReference type="NCBI Taxonomy" id="210409"/>
    <lineage>
        <taxon>Eukaryota</taxon>
        <taxon>Metazoa</taxon>
        <taxon>Ecdysozoa</taxon>
        <taxon>Arthropoda</taxon>
        <taxon>Crustacea</taxon>
        <taxon>Multicrustacea</taxon>
        <taxon>Malacostraca</taxon>
        <taxon>Eumalacostraca</taxon>
        <taxon>Eucarida</taxon>
        <taxon>Decapoda</taxon>
        <taxon>Pleocyemata</taxon>
        <taxon>Brachyura</taxon>
        <taxon>Eubrachyura</taxon>
        <taxon>Portunoidea</taxon>
        <taxon>Portunidae</taxon>
        <taxon>Portuninae</taxon>
        <taxon>Portunus</taxon>
    </lineage>
</organism>
<dbReference type="EMBL" id="VSRR010000574">
    <property type="protein sequence ID" value="MPC17271.1"/>
    <property type="molecule type" value="Genomic_DNA"/>
</dbReference>
<protein>
    <submittedName>
        <fullName evidence="2">Uncharacterized protein</fullName>
    </submittedName>
</protein>
<evidence type="ECO:0000313" key="2">
    <source>
        <dbReference type="EMBL" id="MPC17271.1"/>
    </source>
</evidence>
<sequence>MKNELKLYPVGKIVTKHIGTSNSKHNDKPTSTLTKRNHSRSLGVEELKGSLVEGIRHTQEALEGVELRERYEAILARVQDTAEELDGLGVGVRLRVQAEVASHKVISCHEQLAILVHCGVLWARQRAGEGKGEKRMDEREEMHYISVRLRHHRGKGVNTFIAG</sequence>
<gene>
    <name evidence="2" type="ORF">E2C01_010120</name>
</gene>
<reference evidence="2 3" key="1">
    <citation type="submission" date="2019-05" db="EMBL/GenBank/DDBJ databases">
        <title>Another draft genome of Portunus trituberculatus and its Hox gene families provides insights of decapod evolution.</title>
        <authorList>
            <person name="Jeong J.-H."/>
            <person name="Song I."/>
            <person name="Kim S."/>
            <person name="Choi T."/>
            <person name="Kim D."/>
            <person name="Ryu S."/>
            <person name="Kim W."/>
        </authorList>
    </citation>
    <scope>NUCLEOTIDE SEQUENCE [LARGE SCALE GENOMIC DNA]</scope>
    <source>
        <tissue evidence="2">Muscle</tissue>
    </source>
</reference>
<evidence type="ECO:0000256" key="1">
    <source>
        <dbReference type="SAM" id="MobiDB-lite"/>
    </source>
</evidence>
<keyword evidence="3" id="KW-1185">Reference proteome</keyword>
<dbReference type="AlphaFoldDB" id="A0A5B7D7J1"/>